<evidence type="ECO:0000313" key="1">
    <source>
        <dbReference type="EMBL" id="BCU07046.1"/>
    </source>
</evidence>
<reference evidence="1 2" key="1">
    <citation type="submission" date="2021-04" db="EMBL/GenBank/DDBJ databases">
        <title>Complete genome sequencing of Allochromatium tepidum strain NZ.</title>
        <authorList>
            <person name="Tsukatani Y."/>
            <person name="Mori H."/>
        </authorList>
    </citation>
    <scope>NUCLEOTIDE SEQUENCE [LARGE SCALE GENOMIC DNA]</scope>
    <source>
        <strain evidence="1 2">NZ</strain>
    </source>
</reference>
<dbReference type="Proteomes" id="UP000680679">
    <property type="component" value="Chromosome"/>
</dbReference>
<dbReference type="EMBL" id="AP024563">
    <property type="protein sequence ID" value="BCU07046.1"/>
    <property type="molecule type" value="Genomic_DNA"/>
</dbReference>
<sequence length="54" mass="6295">MRDFAKRLKTPVGETIRPWGTPFIKITQSYWPGLFHTYFPPSTAGRRQRPSNMA</sequence>
<keyword evidence="2" id="KW-1185">Reference proteome</keyword>
<protein>
    <submittedName>
        <fullName evidence="1">Uncharacterized protein</fullName>
    </submittedName>
</protein>
<evidence type="ECO:0000313" key="2">
    <source>
        <dbReference type="Proteomes" id="UP000680679"/>
    </source>
</evidence>
<organism evidence="1 2">
    <name type="scientific">Allochromatium tepidum</name>
    <dbReference type="NCBI Taxonomy" id="553982"/>
    <lineage>
        <taxon>Bacteria</taxon>
        <taxon>Pseudomonadati</taxon>
        <taxon>Pseudomonadota</taxon>
        <taxon>Gammaproteobacteria</taxon>
        <taxon>Chromatiales</taxon>
        <taxon>Chromatiaceae</taxon>
        <taxon>Allochromatium</taxon>
    </lineage>
</organism>
<proteinExistence type="predicted"/>
<accession>A0ABM7QN54</accession>
<name>A0ABM7QN54_9GAMM</name>
<gene>
    <name evidence="1" type="ORF">Atep_17230</name>
</gene>